<dbReference type="Pfam" id="PF10169">
    <property type="entry name" value="LLPH"/>
    <property type="match status" value="1"/>
</dbReference>
<feature type="region of interest" description="Disordered" evidence="2">
    <location>
        <begin position="50"/>
        <end position="107"/>
    </location>
</feature>
<dbReference type="PANTHER" id="PTHR34253">
    <property type="entry name" value="PROTEIN LLP HOMOLOG"/>
    <property type="match status" value="1"/>
</dbReference>
<organism evidence="3 4">
    <name type="scientific">Caenorhabditis bovis</name>
    <dbReference type="NCBI Taxonomy" id="2654633"/>
    <lineage>
        <taxon>Eukaryota</taxon>
        <taxon>Metazoa</taxon>
        <taxon>Ecdysozoa</taxon>
        <taxon>Nematoda</taxon>
        <taxon>Chromadorea</taxon>
        <taxon>Rhabditida</taxon>
        <taxon>Rhabditina</taxon>
        <taxon>Rhabditomorpha</taxon>
        <taxon>Rhabditoidea</taxon>
        <taxon>Rhabditidae</taxon>
        <taxon>Peloderinae</taxon>
        <taxon>Caenorhabditis</taxon>
    </lineage>
</organism>
<dbReference type="AlphaFoldDB" id="A0A8S1FDJ1"/>
<dbReference type="GO" id="GO:0001099">
    <property type="term" value="F:basal RNA polymerase II transcription machinery binding"/>
    <property type="evidence" value="ECO:0007669"/>
    <property type="project" value="TreeGrafter"/>
</dbReference>
<comment type="caution">
    <text evidence="3">The sequence shown here is derived from an EMBL/GenBank/DDBJ whole genome shotgun (WGS) entry which is preliminary data.</text>
</comment>
<proteinExistence type="inferred from homology"/>
<keyword evidence="4" id="KW-1185">Reference proteome</keyword>
<name>A0A8S1FDJ1_9PELO</name>
<evidence type="ECO:0000256" key="1">
    <source>
        <dbReference type="ARBA" id="ARBA00034118"/>
    </source>
</evidence>
<protein>
    <submittedName>
        <fullName evidence="3">Uncharacterized protein</fullName>
    </submittedName>
</protein>
<reference evidence="3 4" key="1">
    <citation type="submission" date="2020-04" db="EMBL/GenBank/DDBJ databases">
        <authorList>
            <person name="Laetsch R D."/>
            <person name="Stevens L."/>
            <person name="Kumar S."/>
            <person name="Blaxter L. M."/>
        </authorList>
    </citation>
    <scope>NUCLEOTIDE SEQUENCE [LARGE SCALE GENOMIC DNA]</scope>
</reference>
<evidence type="ECO:0000256" key="2">
    <source>
        <dbReference type="SAM" id="MobiDB-lite"/>
    </source>
</evidence>
<comment type="similarity">
    <text evidence="1">Belongs to the learning-associated protein family.</text>
</comment>
<dbReference type="GO" id="GO:0003723">
    <property type="term" value="F:RNA binding"/>
    <property type="evidence" value="ECO:0007669"/>
    <property type="project" value="TreeGrafter"/>
</dbReference>
<dbReference type="InterPro" id="IPR018784">
    <property type="entry name" value="LLPH-like"/>
</dbReference>
<dbReference type="GO" id="GO:0005730">
    <property type="term" value="C:nucleolus"/>
    <property type="evidence" value="ECO:0007669"/>
    <property type="project" value="TreeGrafter"/>
</dbReference>
<dbReference type="EMBL" id="CADEPM010000009">
    <property type="protein sequence ID" value="CAB3409836.1"/>
    <property type="molecule type" value="Genomic_DNA"/>
</dbReference>
<dbReference type="Proteomes" id="UP000494206">
    <property type="component" value="Unassembled WGS sequence"/>
</dbReference>
<feature type="compositionally biased region" description="Basic residues" evidence="2">
    <location>
        <begin position="85"/>
        <end position="107"/>
    </location>
</feature>
<dbReference type="GO" id="GO:0097484">
    <property type="term" value="P:dendrite extension"/>
    <property type="evidence" value="ECO:0007669"/>
    <property type="project" value="TreeGrafter"/>
</dbReference>
<dbReference type="OrthoDB" id="6257894at2759"/>
<dbReference type="PANTHER" id="PTHR34253:SF1">
    <property type="entry name" value="PROTEIN LLP HOMOLOG"/>
    <property type="match status" value="1"/>
</dbReference>
<accession>A0A8S1FDJ1</accession>
<sequence length="107" mass="11922">MAKSLRSKFKRAMRATARIKKQVKSDALLQKVIEKREIYEKMEAEKAAASTSNDADAMEVNGPPATINVKTMKKADGTFPSWLNGKKKKKALSKLKSKKGKGRKHGF</sequence>
<evidence type="ECO:0000313" key="4">
    <source>
        <dbReference type="Proteomes" id="UP000494206"/>
    </source>
</evidence>
<evidence type="ECO:0000313" key="3">
    <source>
        <dbReference type="EMBL" id="CAB3409836.1"/>
    </source>
</evidence>
<gene>
    <name evidence="3" type="ORF">CBOVIS_LOCUS11435</name>
</gene>